<dbReference type="InterPro" id="IPR006094">
    <property type="entry name" value="Oxid_FAD_bind_N"/>
</dbReference>
<dbReference type="GeneID" id="1464223"/>
<keyword evidence="6" id="KW-0560">Oxidoreductase</keyword>
<evidence type="ECO:0000313" key="9">
    <source>
        <dbReference type="EMBL" id="HII46536.1"/>
    </source>
</evidence>
<dbReference type="FunFam" id="3.30.70.2740:FF:000001">
    <property type="entry name" value="D-lactate dehydrogenase mitochondrial"/>
    <property type="match status" value="1"/>
</dbReference>
<dbReference type="FunFam" id="1.10.45.10:FF:000001">
    <property type="entry name" value="D-lactate dehydrogenase mitochondrial"/>
    <property type="match status" value="1"/>
</dbReference>
<dbReference type="SUPFAM" id="SSF55103">
    <property type="entry name" value="FAD-linked oxidases, C-terminal domain"/>
    <property type="match status" value="1"/>
</dbReference>
<keyword evidence="5" id="KW-0809">Transit peptide</keyword>
<proteinExistence type="inferred from homology"/>
<evidence type="ECO:0000256" key="1">
    <source>
        <dbReference type="ARBA" id="ARBA00001974"/>
    </source>
</evidence>
<keyword evidence="4" id="KW-0274">FAD</keyword>
<comment type="caution">
    <text evidence="9">The sequence shown here is derived from an EMBL/GenBank/DDBJ whole genome shotgun (WGS) entry which is preliminary data.</text>
</comment>
<dbReference type="InterPro" id="IPR016169">
    <property type="entry name" value="FAD-bd_PCMH_sub2"/>
</dbReference>
<evidence type="ECO:0000256" key="6">
    <source>
        <dbReference type="ARBA" id="ARBA00023002"/>
    </source>
</evidence>
<dbReference type="PROSITE" id="PS51387">
    <property type="entry name" value="FAD_PCMH"/>
    <property type="match status" value="1"/>
</dbReference>
<evidence type="ECO:0000259" key="8">
    <source>
        <dbReference type="PROSITE" id="PS51387"/>
    </source>
</evidence>
<gene>
    <name evidence="9" type="ORF">HA333_03545</name>
</gene>
<dbReference type="InterPro" id="IPR016171">
    <property type="entry name" value="Vanillyl_alc_oxidase_C-sub2"/>
</dbReference>
<dbReference type="SUPFAM" id="SSF56176">
    <property type="entry name" value="FAD-binding/transporter-associated domain-like"/>
    <property type="match status" value="1"/>
</dbReference>
<dbReference type="InterPro" id="IPR016166">
    <property type="entry name" value="FAD-bd_PCMH"/>
</dbReference>
<dbReference type="PANTHER" id="PTHR11748">
    <property type="entry name" value="D-LACTATE DEHYDROGENASE"/>
    <property type="match status" value="1"/>
</dbReference>
<dbReference type="EMBL" id="DUJP01000015">
    <property type="protein sequence ID" value="HII46536.1"/>
    <property type="molecule type" value="Genomic_DNA"/>
</dbReference>
<dbReference type="Gene3D" id="3.30.70.2740">
    <property type="match status" value="1"/>
</dbReference>
<evidence type="ECO:0000256" key="3">
    <source>
        <dbReference type="ARBA" id="ARBA00022630"/>
    </source>
</evidence>
<name>A0A832SRA6_9CREN</name>
<comment type="similarity">
    <text evidence="2">Belongs to the FAD-binding oxidoreductase/transferase type 4 family.</text>
</comment>
<dbReference type="EC" id="1.1.2.4" evidence="7"/>
<dbReference type="GO" id="GO:0008720">
    <property type="term" value="F:D-lactate dehydrogenase (NAD+) activity"/>
    <property type="evidence" value="ECO:0007669"/>
    <property type="project" value="TreeGrafter"/>
</dbReference>
<sequence length="444" mass="48179">MEVSFLRKNFGERFIEDPAAALLYVRDASFIEFTNAVLGVVFPENEEEVVELVKWAIKNKTPLYPQGSATSLSGNATATGKGLVVSFEKMTKVEIDPVDGVAVVGPGVKLEELNIELARHGLFFPVDPGSVKSATVGGAIANGAGGMRGAKYGTMKDWVLGLRVVTGRGDLLKLGCRTYKCRNGYDLVRLFVGSEGTLGLVTEATLKLAPMPESAVAVLVYYDELEALVEDVVRVRASRLWPLFAEFLDAPTSALVGLEERNALFLGVEVNAGAEDRVLKRIESLLRGGIAQRALGWEGAMKLLEPRRKLFYGQIASAQREGGTLVIEDVAVPISKLPEAVRGLKKIAEKNGVPLLLGGHIGDGNLHPATWYRREEGLGKVEKFLRDMAELVLKLNGTISAEHGIGTLKKELMAMEVGEEVLNYMKELKKVFDPHGILNPGKIL</sequence>
<protein>
    <recommendedName>
        <fullName evidence="7">D-lactate dehydrogenase (cytochrome)</fullName>
        <ecNumber evidence="7">1.1.2.4</ecNumber>
    </recommendedName>
</protein>
<evidence type="ECO:0000256" key="5">
    <source>
        <dbReference type="ARBA" id="ARBA00022946"/>
    </source>
</evidence>
<dbReference type="InterPro" id="IPR016164">
    <property type="entry name" value="FAD-linked_Oxase-like_C"/>
</dbReference>
<dbReference type="AlphaFoldDB" id="A0A832SRA6"/>
<dbReference type="GO" id="GO:1903457">
    <property type="term" value="P:lactate catabolic process"/>
    <property type="evidence" value="ECO:0007669"/>
    <property type="project" value="TreeGrafter"/>
</dbReference>
<reference evidence="9" key="1">
    <citation type="journal article" date="2020" name="bioRxiv">
        <title>A rank-normalized archaeal taxonomy based on genome phylogeny resolves widespread incomplete and uneven classifications.</title>
        <authorList>
            <person name="Rinke C."/>
            <person name="Chuvochina M."/>
            <person name="Mussig A.J."/>
            <person name="Chaumeil P.-A."/>
            <person name="Waite D.W."/>
            <person name="Whitman W.B."/>
            <person name="Parks D.H."/>
            <person name="Hugenholtz P."/>
        </authorList>
    </citation>
    <scope>NUCLEOTIDE SEQUENCE</scope>
    <source>
        <strain evidence="9">UBA8839</strain>
    </source>
</reference>
<dbReference type="Gene3D" id="1.10.45.10">
    <property type="entry name" value="Vanillyl-alcohol Oxidase, Chain A, domain 4"/>
    <property type="match status" value="1"/>
</dbReference>
<dbReference type="GO" id="GO:0071949">
    <property type="term" value="F:FAD binding"/>
    <property type="evidence" value="ECO:0007669"/>
    <property type="project" value="InterPro"/>
</dbReference>
<dbReference type="OMA" id="YNEDWMR"/>
<keyword evidence="3" id="KW-0285">Flavoprotein</keyword>
<dbReference type="PANTHER" id="PTHR11748:SF111">
    <property type="entry name" value="D-LACTATE DEHYDROGENASE, MITOCHONDRIAL-RELATED"/>
    <property type="match status" value="1"/>
</dbReference>
<organism evidence="9 10">
    <name type="scientific">Pyrobaculum aerophilum</name>
    <dbReference type="NCBI Taxonomy" id="13773"/>
    <lineage>
        <taxon>Archaea</taxon>
        <taxon>Thermoproteota</taxon>
        <taxon>Thermoprotei</taxon>
        <taxon>Thermoproteales</taxon>
        <taxon>Thermoproteaceae</taxon>
        <taxon>Pyrobaculum</taxon>
    </lineage>
</organism>
<dbReference type="Pfam" id="PF02913">
    <property type="entry name" value="FAD-oxidase_C"/>
    <property type="match status" value="1"/>
</dbReference>
<evidence type="ECO:0000256" key="2">
    <source>
        <dbReference type="ARBA" id="ARBA00008000"/>
    </source>
</evidence>
<comment type="cofactor">
    <cofactor evidence="1">
        <name>FAD</name>
        <dbReference type="ChEBI" id="CHEBI:57692"/>
    </cofactor>
</comment>
<dbReference type="InterPro" id="IPR004113">
    <property type="entry name" value="FAD-bd_oxidored_4_C"/>
</dbReference>
<feature type="domain" description="FAD-binding PCMH-type" evidence="8">
    <location>
        <begin position="33"/>
        <end position="211"/>
    </location>
</feature>
<dbReference type="Gene3D" id="3.30.465.10">
    <property type="match status" value="1"/>
</dbReference>
<dbReference type="Proteomes" id="UP000651120">
    <property type="component" value="Unassembled WGS sequence"/>
</dbReference>
<accession>A0A832SRA6</accession>
<dbReference type="Pfam" id="PF01565">
    <property type="entry name" value="FAD_binding_4"/>
    <property type="match status" value="1"/>
</dbReference>
<evidence type="ECO:0000256" key="4">
    <source>
        <dbReference type="ARBA" id="ARBA00022827"/>
    </source>
</evidence>
<dbReference type="GO" id="GO:0004458">
    <property type="term" value="F:D-lactate dehydrogenase (cytochrome) activity"/>
    <property type="evidence" value="ECO:0007669"/>
    <property type="project" value="UniProtKB-EC"/>
</dbReference>
<dbReference type="RefSeq" id="WP_011008368.1">
    <property type="nucleotide sequence ID" value="NZ_DUJP01000015.1"/>
</dbReference>
<evidence type="ECO:0000313" key="10">
    <source>
        <dbReference type="Proteomes" id="UP000651120"/>
    </source>
</evidence>
<evidence type="ECO:0000256" key="7">
    <source>
        <dbReference type="ARBA" id="ARBA00038897"/>
    </source>
</evidence>
<dbReference type="InterPro" id="IPR036318">
    <property type="entry name" value="FAD-bd_PCMH-like_sf"/>
</dbReference>